<feature type="domain" description="C2H2-type" evidence="6">
    <location>
        <begin position="475"/>
        <end position="502"/>
    </location>
</feature>
<sequence length="571" mass="62414">MIMDGLETLSQVALEEQSLGEISFDSYHPASITSTPNATNIDAFGDDNLNTPVTASSDVFPFTGEGFNVEPVPITGTASIEAVISIPQADKVQQFSTTVASLPPMSNTTKISYKGTFTTTATPTSTGSAPNMSGYPSGISITPIICSLFSHGNQGQQQQQSDYSPQPNYSGMSRSQQSQSYTNKAQFTAPGSPQSFQRHQSQRQQSQPQEEQNRTSPNFSTPSPGRPHTSSPQSGQFSPQYPSTANASSHMTRSCPATPEPSFSQRIGSPDNFATLPPYSRQSSYDCVVSSTYSSLPNYPMKQPPTYSSCTQQNSGLSMNFQQSSPNDIQQSVIQVSEEMVVSNFNNSWSSGMNTTANIPAFDQLQVSSSQFPQIKTEPLNDYPMTTMGDFTPSPQPIQSFPSTSKAVLELLQNPYQQGALKLYPVKARKYPNRPSKTPPHERPYACPVGGCDRRFSRSDELTRHIRIHTGQKPFQCRICMRSFSRSDHLTTHIRTHTGEKPFSCDVCGRKFARSDEKKRHSKVHQKQKAKKEAKLLATSAPLTPISDSQLSSENAISSSIPLTVTTANAL</sequence>
<dbReference type="SMART" id="SM00355">
    <property type="entry name" value="ZnF_C2H2"/>
    <property type="match status" value="3"/>
</dbReference>
<name>A0A1S3HDH5_LINAN</name>
<organism evidence="7 8">
    <name type="scientific">Lingula anatina</name>
    <name type="common">Brachiopod</name>
    <name type="synonym">Lingula unguis</name>
    <dbReference type="NCBI Taxonomy" id="7574"/>
    <lineage>
        <taxon>Eukaryota</taxon>
        <taxon>Metazoa</taxon>
        <taxon>Spiralia</taxon>
        <taxon>Lophotrochozoa</taxon>
        <taxon>Brachiopoda</taxon>
        <taxon>Linguliformea</taxon>
        <taxon>Lingulata</taxon>
        <taxon>Lingulida</taxon>
        <taxon>Linguloidea</taxon>
        <taxon>Lingulidae</taxon>
        <taxon>Lingula</taxon>
    </lineage>
</organism>
<dbReference type="AlphaFoldDB" id="A0A1S3HDH5"/>
<dbReference type="InterPro" id="IPR013087">
    <property type="entry name" value="Znf_C2H2_type"/>
</dbReference>
<feature type="region of interest" description="Disordered" evidence="5">
    <location>
        <begin position="152"/>
        <end position="277"/>
    </location>
</feature>
<proteinExistence type="predicted"/>
<evidence type="ECO:0000256" key="2">
    <source>
        <dbReference type="ARBA" id="ARBA00022771"/>
    </source>
</evidence>
<dbReference type="Proteomes" id="UP000085678">
    <property type="component" value="Unplaced"/>
</dbReference>
<feature type="domain" description="C2H2-type" evidence="6">
    <location>
        <begin position="445"/>
        <end position="474"/>
    </location>
</feature>
<dbReference type="RefSeq" id="XP_013383149.1">
    <property type="nucleotide sequence ID" value="XM_013527695.1"/>
</dbReference>
<feature type="compositionally biased region" description="Low complexity" evidence="5">
    <location>
        <begin position="192"/>
        <end position="210"/>
    </location>
</feature>
<evidence type="ECO:0000313" key="8">
    <source>
        <dbReference type="RefSeq" id="XP_013383149.1"/>
    </source>
</evidence>
<dbReference type="OMA" id="EFKWTVQ"/>
<dbReference type="GO" id="GO:0000978">
    <property type="term" value="F:RNA polymerase II cis-regulatory region sequence-specific DNA binding"/>
    <property type="evidence" value="ECO:0007669"/>
    <property type="project" value="TreeGrafter"/>
</dbReference>
<gene>
    <name evidence="8" type="primary">LOC106153667</name>
</gene>
<dbReference type="Gene3D" id="3.30.160.60">
    <property type="entry name" value="Classic Zinc Finger"/>
    <property type="match status" value="3"/>
</dbReference>
<evidence type="ECO:0000256" key="4">
    <source>
        <dbReference type="PROSITE-ProRule" id="PRU00042"/>
    </source>
</evidence>
<feature type="compositionally biased region" description="Polar residues" evidence="5">
    <location>
        <begin position="214"/>
        <end position="252"/>
    </location>
</feature>
<dbReference type="PROSITE" id="PS50157">
    <property type="entry name" value="ZINC_FINGER_C2H2_2"/>
    <property type="match status" value="3"/>
</dbReference>
<evidence type="ECO:0000256" key="3">
    <source>
        <dbReference type="ARBA" id="ARBA00022833"/>
    </source>
</evidence>
<keyword evidence="2 4" id="KW-0863">Zinc-finger</keyword>
<keyword evidence="1" id="KW-0479">Metal-binding</keyword>
<feature type="compositionally biased region" description="Basic residues" evidence="5">
    <location>
        <begin position="520"/>
        <end position="532"/>
    </location>
</feature>
<dbReference type="Pfam" id="PF00096">
    <property type="entry name" value="zf-C2H2"/>
    <property type="match status" value="2"/>
</dbReference>
<reference evidence="8" key="1">
    <citation type="submission" date="2025-08" db="UniProtKB">
        <authorList>
            <consortium name="RefSeq"/>
        </authorList>
    </citation>
    <scope>IDENTIFICATION</scope>
    <source>
        <tissue evidence="8">Gonads</tissue>
    </source>
</reference>
<evidence type="ECO:0000259" key="6">
    <source>
        <dbReference type="PROSITE" id="PS50157"/>
    </source>
</evidence>
<dbReference type="GO" id="GO:0008270">
    <property type="term" value="F:zinc ion binding"/>
    <property type="evidence" value="ECO:0007669"/>
    <property type="project" value="UniProtKB-KW"/>
</dbReference>
<dbReference type="InterPro" id="IPR036236">
    <property type="entry name" value="Znf_C2H2_sf"/>
</dbReference>
<keyword evidence="7" id="KW-1185">Reference proteome</keyword>
<evidence type="ECO:0000256" key="1">
    <source>
        <dbReference type="ARBA" id="ARBA00022723"/>
    </source>
</evidence>
<evidence type="ECO:0000256" key="5">
    <source>
        <dbReference type="SAM" id="MobiDB-lite"/>
    </source>
</evidence>
<feature type="compositionally biased region" description="Polar residues" evidence="5">
    <location>
        <begin position="170"/>
        <end position="191"/>
    </location>
</feature>
<dbReference type="PANTHER" id="PTHR23235">
    <property type="entry name" value="KRUEPPEL-LIKE TRANSCRIPTION FACTOR"/>
    <property type="match status" value="1"/>
</dbReference>
<dbReference type="OrthoDB" id="3437960at2759"/>
<dbReference type="FunFam" id="3.30.160.60:FF:000515">
    <property type="entry name" value="early growth response protein 4"/>
    <property type="match status" value="1"/>
</dbReference>
<dbReference type="PROSITE" id="PS00028">
    <property type="entry name" value="ZINC_FINGER_C2H2_1"/>
    <property type="match status" value="3"/>
</dbReference>
<dbReference type="InParanoid" id="A0A1S3HDH5"/>
<dbReference type="GeneID" id="106153667"/>
<dbReference type="GO" id="GO:0000981">
    <property type="term" value="F:DNA-binding transcription factor activity, RNA polymerase II-specific"/>
    <property type="evidence" value="ECO:0007669"/>
    <property type="project" value="TreeGrafter"/>
</dbReference>
<feature type="region of interest" description="Disordered" evidence="5">
    <location>
        <begin position="516"/>
        <end position="536"/>
    </location>
</feature>
<keyword evidence="3" id="KW-0862">Zinc</keyword>
<accession>A0A1S3HDH5</accession>
<feature type="compositionally biased region" description="Low complexity" evidence="5">
    <location>
        <begin position="152"/>
        <end position="169"/>
    </location>
</feature>
<dbReference type="PANTHER" id="PTHR23235:SF60">
    <property type="entry name" value="STRIPE, ISOFORM D"/>
    <property type="match status" value="1"/>
</dbReference>
<dbReference type="SUPFAM" id="SSF57667">
    <property type="entry name" value="beta-beta-alpha zinc fingers"/>
    <property type="match status" value="2"/>
</dbReference>
<dbReference type="KEGG" id="lak:106153667"/>
<feature type="domain" description="C2H2-type" evidence="6">
    <location>
        <begin position="503"/>
        <end position="530"/>
    </location>
</feature>
<protein>
    <submittedName>
        <fullName evidence="8">Early growth response protein 1-B</fullName>
    </submittedName>
</protein>
<evidence type="ECO:0000313" key="7">
    <source>
        <dbReference type="Proteomes" id="UP000085678"/>
    </source>
</evidence>